<keyword evidence="4" id="KW-1185">Reference proteome</keyword>
<evidence type="ECO:0000313" key="4">
    <source>
        <dbReference type="Proteomes" id="UP000266841"/>
    </source>
</evidence>
<keyword evidence="2" id="KW-1133">Transmembrane helix</keyword>
<protein>
    <submittedName>
        <fullName evidence="3">Uncharacterized protein</fullName>
    </submittedName>
</protein>
<sequence length="277" mass="30451">MLKIDKAMESARRRTRTGNASSTSIDLPTDGDKFNDALKLMGKTNEAIVGKHVGSESETHVCLTAADCGAQARLEGLQFQLLIVDGPKLSKGCFRKEDRSVAYWGSGSKEVIEEVVPSSNESVHTSTDDDAVISAKSGESPEDDTEYEVVIEEEQSMIEKEEQSMIEIDAITLDGVEEENFQESFEAIPQEKEGGYKSKMVISSIVVASVVFLAFVVLFVARVKNKRRRRRGEEDSTDRHWITSSSSEVTPVASNTTSSKLTRSIPTGLAQFTIDEE</sequence>
<accession>K0T7X4</accession>
<name>K0T7X4_THAOC</name>
<organism evidence="3 4">
    <name type="scientific">Thalassiosira oceanica</name>
    <name type="common">Marine diatom</name>
    <dbReference type="NCBI Taxonomy" id="159749"/>
    <lineage>
        <taxon>Eukaryota</taxon>
        <taxon>Sar</taxon>
        <taxon>Stramenopiles</taxon>
        <taxon>Ochrophyta</taxon>
        <taxon>Bacillariophyta</taxon>
        <taxon>Coscinodiscophyceae</taxon>
        <taxon>Thalassiosirophycidae</taxon>
        <taxon>Thalassiosirales</taxon>
        <taxon>Thalassiosiraceae</taxon>
        <taxon>Thalassiosira</taxon>
    </lineage>
</organism>
<feature type="compositionally biased region" description="Basic and acidic residues" evidence="1">
    <location>
        <begin position="231"/>
        <end position="241"/>
    </location>
</feature>
<evidence type="ECO:0000256" key="2">
    <source>
        <dbReference type="SAM" id="Phobius"/>
    </source>
</evidence>
<proteinExistence type="predicted"/>
<dbReference type="Proteomes" id="UP000266841">
    <property type="component" value="Unassembled WGS sequence"/>
</dbReference>
<feature type="compositionally biased region" description="Polar residues" evidence="1">
    <location>
        <begin position="242"/>
        <end position="261"/>
    </location>
</feature>
<evidence type="ECO:0000313" key="3">
    <source>
        <dbReference type="EMBL" id="EJK66562.1"/>
    </source>
</evidence>
<gene>
    <name evidence="3" type="ORF">THAOC_12514</name>
</gene>
<comment type="caution">
    <text evidence="3">The sequence shown here is derived from an EMBL/GenBank/DDBJ whole genome shotgun (WGS) entry which is preliminary data.</text>
</comment>
<feature type="region of interest" description="Disordered" evidence="1">
    <location>
        <begin position="1"/>
        <end position="28"/>
    </location>
</feature>
<feature type="transmembrane region" description="Helical" evidence="2">
    <location>
        <begin position="200"/>
        <end position="221"/>
    </location>
</feature>
<keyword evidence="2" id="KW-0472">Membrane</keyword>
<feature type="compositionally biased region" description="Polar residues" evidence="1">
    <location>
        <begin position="17"/>
        <end position="26"/>
    </location>
</feature>
<dbReference type="EMBL" id="AGNL01014756">
    <property type="protein sequence ID" value="EJK66562.1"/>
    <property type="molecule type" value="Genomic_DNA"/>
</dbReference>
<dbReference type="AlphaFoldDB" id="K0T7X4"/>
<feature type="compositionally biased region" description="Basic and acidic residues" evidence="1">
    <location>
        <begin position="1"/>
        <end position="12"/>
    </location>
</feature>
<evidence type="ECO:0000256" key="1">
    <source>
        <dbReference type="SAM" id="MobiDB-lite"/>
    </source>
</evidence>
<feature type="region of interest" description="Disordered" evidence="1">
    <location>
        <begin position="229"/>
        <end position="261"/>
    </location>
</feature>
<reference evidence="3 4" key="1">
    <citation type="journal article" date="2012" name="Genome Biol.">
        <title>Genome and low-iron response of an oceanic diatom adapted to chronic iron limitation.</title>
        <authorList>
            <person name="Lommer M."/>
            <person name="Specht M."/>
            <person name="Roy A.S."/>
            <person name="Kraemer L."/>
            <person name="Andreson R."/>
            <person name="Gutowska M.A."/>
            <person name="Wolf J."/>
            <person name="Bergner S.V."/>
            <person name="Schilhabel M.B."/>
            <person name="Klostermeier U.C."/>
            <person name="Beiko R.G."/>
            <person name="Rosenstiel P."/>
            <person name="Hippler M."/>
            <person name="Laroche J."/>
        </authorList>
    </citation>
    <scope>NUCLEOTIDE SEQUENCE [LARGE SCALE GENOMIC DNA]</scope>
    <source>
        <strain evidence="3 4">CCMP1005</strain>
    </source>
</reference>
<feature type="region of interest" description="Disordered" evidence="1">
    <location>
        <begin position="117"/>
        <end position="145"/>
    </location>
</feature>
<keyword evidence="2" id="KW-0812">Transmembrane</keyword>